<dbReference type="Gene3D" id="3.30.70.1240">
    <property type="entry name" value="DOPA-like domains"/>
    <property type="match status" value="1"/>
</dbReference>
<dbReference type="PANTHER" id="PTHR36423">
    <property type="entry name" value="AFR070WP"/>
    <property type="match status" value="1"/>
</dbReference>
<sequence>MLDKYYGIRSFDFHTYWNNNNPKDREFAYELREKVQKEFAKEIENGQVRVHKFWDTPVGPHPLNMWEIDTGGDGKFDADIYTRLIGFYILNHGHLSVLIHPRTHRGDMADHTTHALWLGHKVRLDTSYLID</sequence>
<dbReference type="EMBL" id="KV454539">
    <property type="protein sequence ID" value="ODV68874.1"/>
    <property type="molecule type" value="Genomic_DNA"/>
</dbReference>
<dbReference type="OrthoDB" id="9970095at2759"/>
<keyword evidence="1" id="KW-0223">Dioxygenase</keyword>
<accession>A0A1E4RNL6</accession>
<dbReference type="GO" id="GO:0051213">
    <property type="term" value="F:dioxygenase activity"/>
    <property type="evidence" value="ECO:0007669"/>
    <property type="project" value="UniProtKB-KW"/>
</dbReference>
<protein>
    <submittedName>
        <fullName evidence="1">Dopa 4,5-dioxygenase</fullName>
    </submittedName>
</protein>
<keyword evidence="2" id="KW-1185">Reference proteome</keyword>
<dbReference type="InterPro" id="IPR014980">
    <property type="entry name" value="DOPA_dioxygen"/>
</dbReference>
<evidence type="ECO:0000313" key="2">
    <source>
        <dbReference type="Proteomes" id="UP000095085"/>
    </source>
</evidence>
<gene>
    <name evidence="1" type="ORF">HYPBUDRAFT_192288</name>
</gene>
<dbReference type="Proteomes" id="UP000095085">
    <property type="component" value="Unassembled WGS sequence"/>
</dbReference>
<dbReference type="AlphaFoldDB" id="A0A1E4RNL6"/>
<name>A0A1E4RNL6_9ASCO</name>
<dbReference type="InterPro" id="IPR023389">
    <property type="entry name" value="DOPA-like_sf"/>
</dbReference>
<evidence type="ECO:0000313" key="1">
    <source>
        <dbReference type="EMBL" id="ODV68874.1"/>
    </source>
</evidence>
<dbReference type="PANTHER" id="PTHR36423:SF2">
    <property type="entry name" value="AFR070WP"/>
    <property type="match status" value="1"/>
</dbReference>
<dbReference type="RefSeq" id="XP_020077941.1">
    <property type="nucleotide sequence ID" value="XM_020222951.1"/>
</dbReference>
<reference evidence="2" key="1">
    <citation type="submission" date="2016-05" db="EMBL/GenBank/DDBJ databases">
        <title>Comparative genomics of biotechnologically important yeasts.</title>
        <authorList>
            <consortium name="DOE Joint Genome Institute"/>
            <person name="Riley R."/>
            <person name="Haridas S."/>
            <person name="Wolfe K.H."/>
            <person name="Lopes M.R."/>
            <person name="Hittinger C.T."/>
            <person name="Goker M."/>
            <person name="Salamov A."/>
            <person name="Wisecaver J."/>
            <person name="Long T.M."/>
            <person name="Aerts A.L."/>
            <person name="Barry K."/>
            <person name="Choi C."/>
            <person name="Clum A."/>
            <person name="Coughlan A.Y."/>
            <person name="Deshpande S."/>
            <person name="Douglass A.P."/>
            <person name="Hanson S.J."/>
            <person name="Klenk H.-P."/>
            <person name="Labutti K."/>
            <person name="Lapidus A."/>
            <person name="Lindquist E."/>
            <person name="Lipzen A."/>
            <person name="Meier-Kolthoff J.P."/>
            <person name="Ohm R.A."/>
            <person name="Otillar R.P."/>
            <person name="Pangilinan J."/>
            <person name="Peng Y."/>
            <person name="Rokas A."/>
            <person name="Rosa C.A."/>
            <person name="Scheuner C."/>
            <person name="Sibirny A.A."/>
            <person name="Slot J.C."/>
            <person name="Stielow J.B."/>
            <person name="Sun H."/>
            <person name="Kurtzman C.P."/>
            <person name="Blackwell M."/>
            <person name="Grigoriev I.V."/>
            <person name="Jeffries T.W."/>
        </authorList>
    </citation>
    <scope>NUCLEOTIDE SEQUENCE [LARGE SCALE GENOMIC DNA]</scope>
    <source>
        <strain evidence="2">NRRL Y-1933</strain>
    </source>
</reference>
<dbReference type="Pfam" id="PF08883">
    <property type="entry name" value="DOPA_dioxygen"/>
    <property type="match status" value="1"/>
</dbReference>
<proteinExistence type="predicted"/>
<dbReference type="GeneID" id="30997500"/>
<keyword evidence="1" id="KW-0560">Oxidoreductase</keyword>
<organism evidence="1 2">
    <name type="scientific">Hyphopichia burtonii NRRL Y-1933</name>
    <dbReference type="NCBI Taxonomy" id="984485"/>
    <lineage>
        <taxon>Eukaryota</taxon>
        <taxon>Fungi</taxon>
        <taxon>Dikarya</taxon>
        <taxon>Ascomycota</taxon>
        <taxon>Saccharomycotina</taxon>
        <taxon>Pichiomycetes</taxon>
        <taxon>Debaryomycetaceae</taxon>
        <taxon>Hyphopichia</taxon>
    </lineage>
</organism>
<dbReference type="STRING" id="984485.A0A1E4RNL6"/>
<dbReference type="SUPFAM" id="SSF143410">
    <property type="entry name" value="DOPA-like"/>
    <property type="match status" value="1"/>
</dbReference>